<comment type="caution">
    <text evidence="2">The sequence shown here is derived from an EMBL/GenBank/DDBJ whole genome shotgun (WGS) entry which is preliminary data.</text>
</comment>
<sequence length="380" mass="41944">MDFAGKRGIMSRGKSEPGSLQPLRLRSKTSDLVSGADIAEPARPGGFVWGDRRSPRLESPRYHSQNARGPTVRLGTIETQTSERRERNVAGAVPLSVYECFFDPRRRNGPRYGVESSVGGAPFSIAVSEFAFRLPIPLPPRPAAFGFLIPPLLLARWQGLPPRPSSVSCCTQMPVQVRSRCAPHRCDENVHWERRGKGGKDTPATYQAPAVPFWAHTSVHSSTQRGYKPRPPGSWPAGRPGGRDCGGPEAGGPLGIRRGALRFRACRCPRSSSSPRPRPSSRLISRTRSQRRHWRRRCPSRCRLRGRTPRRIGRPRLVVDKDHVVEVKGQKVTSHWAYVVALMSDLPVPLAAPGPIELKASIDYGSNPVRYTLEASGVTV</sequence>
<accession>A0ABN9T908</accession>
<evidence type="ECO:0000313" key="3">
    <source>
        <dbReference type="Proteomes" id="UP001189429"/>
    </source>
</evidence>
<organism evidence="2 3">
    <name type="scientific">Prorocentrum cordatum</name>
    <dbReference type="NCBI Taxonomy" id="2364126"/>
    <lineage>
        <taxon>Eukaryota</taxon>
        <taxon>Sar</taxon>
        <taxon>Alveolata</taxon>
        <taxon>Dinophyceae</taxon>
        <taxon>Prorocentrales</taxon>
        <taxon>Prorocentraceae</taxon>
        <taxon>Prorocentrum</taxon>
    </lineage>
</organism>
<feature type="compositionally biased region" description="Basic and acidic residues" evidence="1">
    <location>
        <begin position="50"/>
        <end position="61"/>
    </location>
</feature>
<feature type="compositionally biased region" description="Low complexity" evidence="1">
    <location>
        <begin position="268"/>
        <end position="287"/>
    </location>
</feature>
<evidence type="ECO:0000256" key="1">
    <source>
        <dbReference type="SAM" id="MobiDB-lite"/>
    </source>
</evidence>
<feature type="region of interest" description="Disordered" evidence="1">
    <location>
        <begin position="1"/>
        <end position="27"/>
    </location>
</feature>
<protein>
    <submittedName>
        <fullName evidence="2">Uncharacterized protein</fullName>
    </submittedName>
</protein>
<gene>
    <name evidence="2" type="ORF">PCOR1329_LOCUS36607</name>
</gene>
<feature type="region of interest" description="Disordered" evidence="1">
    <location>
        <begin position="267"/>
        <end position="292"/>
    </location>
</feature>
<dbReference type="EMBL" id="CAUYUJ010014451">
    <property type="protein sequence ID" value="CAK0841390.1"/>
    <property type="molecule type" value="Genomic_DNA"/>
</dbReference>
<feature type="compositionally biased region" description="Gly residues" evidence="1">
    <location>
        <begin position="239"/>
        <end position="252"/>
    </location>
</feature>
<evidence type="ECO:0000313" key="2">
    <source>
        <dbReference type="EMBL" id="CAK0841390.1"/>
    </source>
</evidence>
<dbReference type="Proteomes" id="UP001189429">
    <property type="component" value="Unassembled WGS sequence"/>
</dbReference>
<keyword evidence="3" id="KW-1185">Reference proteome</keyword>
<reference evidence="2" key="1">
    <citation type="submission" date="2023-10" db="EMBL/GenBank/DDBJ databases">
        <authorList>
            <person name="Chen Y."/>
            <person name="Shah S."/>
            <person name="Dougan E. K."/>
            <person name="Thang M."/>
            <person name="Chan C."/>
        </authorList>
    </citation>
    <scope>NUCLEOTIDE SEQUENCE [LARGE SCALE GENOMIC DNA]</scope>
</reference>
<feature type="region of interest" description="Disordered" evidence="1">
    <location>
        <begin position="219"/>
        <end position="252"/>
    </location>
</feature>
<name>A0ABN9T908_9DINO</name>
<proteinExistence type="predicted"/>
<feature type="region of interest" description="Disordered" evidence="1">
    <location>
        <begin position="44"/>
        <end position="68"/>
    </location>
</feature>